<sequence>MRSASTREIKSPAVTPKRTVGTLPAAHKKVSSVVGQGEKTREASFPSEALHGEDERSSHHVTTVDDCHQAENCAVTVAVRVRPFSGREMNEKAAQVVFMNGQETIVQYPDSKQNHSFLYDFSFSSFEKTDLNYASQEKVYEKLAAPLLDWSLLGYNTCLFAYGQTGSGKSY</sequence>
<dbReference type="Gene3D" id="3.40.850.10">
    <property type="entry name" value="Kinesin motor domain"/>
    <property type="match status" value="1"/>
</dbReference>
<name>A0ABN9M0R4_9NEOB</name>
<protein>
    <recommendedName>
        <fullName evidence="5">Kinesin motor domain-containing protein</fullName>
    </recommendedName>
</protein>
<dbReference type="Pfam" id="PF00225">
    <property type="entry name" value="Kinesin"/>
    <property type="match status" value="1"/>
</dbReference>
<feature type="region of interest" description="Disordered" evidence="4">
    <location>
        <begin position="1"/>
        <end position="58"/>
    </location>
</feature>
<feature type="binding site" evidence="3">
    <location>
        <begin position="163"/>
        <end position="170"/>
    </location>
    <ligand>
        <name>ATP</name>
        <dbReference type="ChEBI" id="CHEBI:30616"/>
    </ligand>
</feature>
<evidence type="ECO:0000313" key="6">
    <source>
        <dbReference type="EMBL" id="CAJ0953608.1"/>
    </source>
</evidence>
<keyword evidence="2 3" id="KW-0067">ATP-binding</keyword>
<dbReference type="InterPro" id="IPR036961">
    <property type="entry name" value="Kinesin_motor_dom_sf"/>
</dbReference>
<dbReference type="Proteomes" id="UP001176940">
    <property type="component" value="Unassembled WGS sequence"/>
</dbReference>
<comment type="similarity">
    <text evidence="3">Belongs to the TRAFAC class myosin-kinesin ATPase superfamily. Kinesin family.</text>
</comment>
<keyword evidence="1 3" id="KW-0547">Nucleotide-binding</keyword>
<proteinExistence type="inferred from homology"/>
<gene>
    <name evidence="6" type="ORF">RIMI_LOCUS14395267</name>
</gene>
<evidence type="ECO:0000256" key="1">
    <source>
        <dbReference type="ARBA" id="ARBA00022741"/>
    </source>
</evidence>
<dbReference type="InterPro" id="IPR027417">
    <property type="entry name" value="P-loop_NTPase"/>
</dbReference>
<accession>A0ABN9M0R4</accession>
<evidence type="ECO:0000256" key="3">
    <source>
        <dbReference type="PROSITE-ProRule" id="PRU00283"/>
    </source>
</evidence>
<dbReference type="EMBL" id="CAUEEQ010037056">
    <property type="protein sequence ID" value="CAJ0953608.1"/>
    <property type="molecule type" value="Genomic_DNA"/>
</dbReference>
<evidence type="ECO:0000256" key="4">
    <source>
        <dbReference type="SAM" id="MobiDB-lite"/>
    </source>
</evidence>
<keyword evidence="3" id="KW-0505">Motor protein</keyword>
<reference evidence="6" key="1">
    <citation type="submission" date="2023-07" db="EMBL/GenBank/DDBJ databases">
        <authorList>
            <person name="Stuckert A."/>
        </authorList>
    </citation>
    <scope>NUCLEOTIDE SEQUENCE</scope>
</reference>
<feature type="non-terminal residue" evidence="6">
    <location>
        <position position="171"/>
    </location>
</feature>
<dbReference type="PROSITE" id="PS50067">
    <property type="entry name" value="KINESIN_MOTOR_2"/>
    <property type="match status" value="1"/>
</dbReference>
<dbReference type="InterPro" id="IPR001752">
    <property type="entry name" value="Kinesin_motor_dom"/>
</dbReference>
<evidence type="ECO:0000256" key="2">
    <source>
        <dbReference type="ARBA" id="ARBA00022840"/>
    </source>
</evidence>
<dbReference type="SUPFAM" id="SSF52540">
    <property type="entry name" value="P-loop containing nucleoside triphosphate hydrolases"/>
    <property type="match status" value="1"/>
</dbReference>
<dbReference type="PANTHER" id="PTHR47117:SF7">
    <property type="entry name" value="KINESIN-LIKE PROTEIN KIF14"/>
    <property type="match status" value="1"/>
</dbReference>
<feature type="domain" description="Kinesin motor" evidence="5">
    <location>
        <begin position="74"/>
        <end position="171"/>
    </location>
</feature>
<keyword evidence="7" id="KW-1185">Reference proteome</keyword>
<feature type="compositionally biased region" description="Basic and acidic residues" evidence="4">
    <location>
        <begin position="1"/>
        <end position="10"/>
    </location>
</feature>
<evidence type="ECO:0000313" key="7">
    <source>
        <dbReference type="Proteomes" id="UP001176940"/>
    </source>
</evidence>
<dbReference type="PANTHER" id="PTHR47117">
    <property type="entry name" value="STAR-RELATED LIPID TRANSFER PROTEIN 9"/>
    <property type="match status" value="1"/>
</dbReference>
<comment type="caution">
    <text evidence="6">The sequence shown here is derived from an EMBL/GenBank/DDBJ whole genome shotgun (WGS) entry which is preliminary data.</text>
</comment>
<evidence type="ECO:0000259" key="5">
    <source>
        <dbReference type="PROSITE" id="PS50067"/>
    </source>
</evidence>
<organism evidence="6 7">
    <name type="scientific">Ranitomeya imitator</name>
    <name type="common">mimic poison frog</name>
    <dbReference type="NCBI Taxonomy" id="111125"/>
    <lineage>
        <taxon>Eukaryota</taxon>
        <taxon>Metazoa</taxon>
        <taxon>Chordata</taxon>
        <taxon>Craniata</taxon>
        <taxon>Vertebrata</taxon>
        <taxon>Euteleostomi</taxon>
        <taxon>Amphibia</taxon>
        <taxon>Batrachia</taxon>
        <taxon>Anura</taxon>
        <taxon>Neobatrachia</taxon>
        <taxon>Hyloidea</taxon>
        <taxon>Dendrobatidae</taxon>
        <taxon>Dendrobatinae</taxon>
        <taxon>Ranitomeya</taxon>
    </lineage>
</organism>